<dbReference type="SUPFAM" id="SSF56935">
    <property type="entry name" value="Porins"/>
    <property type="match status" value="1"/>
</dbReference>
<name>A0A9X7UWZ8_9GAMM</name>
<evidence type="ECO:0000313" key="3">
    <source>
        <dbReference type="Proteomes" id="UP000596074"/>
    </source>
</evidence>
<dbReference type="InterPro" id="IPR045748">
    <property type="entry name" value="DcaP"/>
</dbReference>
<proteinExistence type="predicted"/>
<dbReference type="AlphaFoldDB" id="A0A9X7UWZ8"/>
<dbReference type="InterPro" id="IPR023614">
    <property type="entry name" value="Porin_dom_sf"/>
</dbReference>
<accession>A0A9X7UWZ8</accession>
<dbReference type="Proteomes" id="UP000596074">
    <property type="component" value="Chromosome"/>
</dbReference>
<dbReference type="RefSeq" id="WP_228344652.1">
    <property type="nucleotide sequence ID" value="NZ_CP046056.1"/>
</dbReference>
<feature type="signal peptide" evidence="1">
    <location>
        <begin position="1"/>
        <end position="19"/>
    </location>
</feature>
<dbReference type="Gene3D" id="2.40.160.10">
    <property type="entry name" value="Porin"/>
    <property type="match status" value="1"/>
</dbReference>
<organism evidence="2 3">
    <name type="scientific">Venatoribacter cucullus</name>
    <dbReference type="NCBI Taxonomy" id="2661630"/>
    <lineage>
        <taxon>Bacteria</taxon>
        <taxon>Pseudomonadati</taxon>
        <taxon>Pseudomonadota</taxon>
        <taxon>Gammaproteobacteria</taxon>
        <taxon>Oceanospirillales</taxon>
        <taxon>Oceanospirillaceae</taxon>
        <taxon>Venatoribacter</taxon>
    </lineage>
</organism>
<evidence type="ECO:0000256" key="1">
    <source>
        <dbReference type="SAM" id="SignalP"/>
    </source>
</evidence>
<protein>
    <submittedName>
        <fullName evidence="2">Porin</fullName>
    </submittedName>
</protein>
<sequence>MRKTSAILLAAALPMAVQAANTEFTYGGFIKFDAMYSQYSDGAATNAGALEVGRDFYVPAAIPTAGDSTSSTDFTARSSRFNFKTVTTLDNGEKVTGFVELDFLTTTEGDERASNSFAPRLRHAYFSYNNVLVGQTWTTFMNVGALPEMVDFFGVSEGTVFGRQSQIRYTMGNLQLALENPESTIGGARGGDEVDQSKMPDLIARYNIAAGDHSFSVAGIVRQLSDDDGAGNDDSAMGYGVNVAGVVKLGADDLKFSVTHGQVARYVGLGATAADAVIVGADIEPTDVTAAFVAYRHFWNPKLRSTVAYSMLDADYEGAGAAALIEKSQSARINLMYSPVKEVTYGVEYSNSKIEKDDNTDGTMDRLQFTAKYSF</sequence>
<dbReference type="Pfam" id="PF19577">
    <property type="entry name" value="DcaP"/>
    <property type="match status" value="1"/>
</dbReference>
<evidence type="ECO:0000313" key="2">
    <source>
        <dbReference type="EMBL" id="QQD24592.1"/>
    </source>
</evidence>
<dbReference type="KEGG" id="vcw:GJQ55_09020"/>
<gene>
    <name evidence="2" type="ORF">GJQ55_09020</name>
</gene>
<dbReference type="EMBL" id="CP046056">
    <property type="protein sequence ID" value="QQD24592.1"/>
    <property type="molecule type" value="Genomic_DNA"/>
</dbReference>
<keyword evidence="1" id="KW-0732">Signal</keyword>
<reference evidence="2 3" key="1">
    <citation type="submission" date="2019-11" db="EMBL/GenBank/DDBJ databases">
        <title>Venatorbacter sp. nov. a predator of Campylobacter and other Gram-negative bacteria.</title>
        <authorList>
            <person name="Saeedi A."/>
            <person name="Cummings N.J."/>
            <person name="Connerton I.F."/>
            <person name="Connerton P.L."/>
        </authorList>
    </citation>
    <scope>NUCLEOTIDE SEQUENCE [LARGE SCALE GENOMIC DNA]</scope>
    <source>
        <strain evidence="2">XL5</strain>
    </source>
</reference>
<keyword evidence="3" id="KW-1185">Reference proteome</keyword>
<feature type="chain" id="PRO_5040725192" evidence="1">
    <location>
        <begin position="20"/>
        <end position="375"/>
    </location>
</feature>